<accession>A0AA36AQ33</accession>
<dbReference type="Proteomes" id="UP001162480">
    <property type="component" value="Chromosome 3"/>
</dbReference>
<keyword evidence="2" id="KW-1185">Reference proteome</keyword>
<dbReference type="AlphaFoldDB" id="A0AA36AQ33"/>
<proteinExistence type="predicted"/>
<evidence type="ECO:0000313" key="1">
    <source>
        <dbReference type="EMBL" id="CAI9719594.1"/>
    </source>
</evidence>
<name>A0AA36AQ33_OCTVU</name>
<organism evidence="1 2">
    <name type="scientific">Octopus vulgaris</name>
    <name type="common">Common octopus</name>
    <dbReference type="NCBI Taxonomy" id="6645"/>
    <lineage>
        <taxon>Eukaryota</taxon>
        <taxon>Metazoa</taxon>
        <taxon>Spiralia</taxon>
        <taxon>Lophotrochozoa</taxon>
        <taxon>Mollusca</taxon>
        <taxon>Cephalopoda</taxon>
        <taxon>Coleoidea</taxon>
        <taxon>Octopodiformes</taxon>
        <taxon>Octopoda</taxon>
        <taxon>Incirrata</taxon>
        <taxon>Octopodidae</taxon>
        <taxon>Octopus</taxon>
    </lineage>
</organism>
<evidence type="ECO:0000313" key="2">
    <source>
        <dbReference type="Proteomes" id="UP001162480"/>
    </source>
</evidence>
<reference evidence="1" key="1">
    <citation type="submission" date="2023-08" db="EMBL/GenBank/DDBJ databases">
        <authorList>
            <person name="Alioto T."/>
            <person name="Alioto T."/>
            <person name="Gomez Garrido J."/>
        </authorList>
    </citation>
    <scope>NUCLEOTIDE SEQUENCE</scope>
</reference>
<dbReference type="EMBL" id="OX597816">
    <property type="protein sequence ID" value="CAI9719594.1"/>
    <property type="molecule type" value="Genomic_DNA"/>
</dbReference>
<sequence>MWKSDLKLIFDFKFSENGLQISRALQVNDLLIFGIHCFLLTLLGQSSTEYDDGGKKKKDYGYFDNDVMEVMAMAVMR</sequence>
<protein>
    <submittedName>
        <fullName evidence="1">Uncharacterized protein</fullName>
    </submittedName>
</protein>
<gene>
    <name evidence="1" type="ORF">OCTVUL_1B024745</name>
</gene>